<proteinExistence type="predicted"/>
<name>A0ABU2UJ58_9ACTN</name>
<dbReference type="InterPro" id="IPR010982">
    <property type="entry name" value="Lambda_DNA-bd_dom_sf"/>
</dbReference>
<sequence>MPLDPPPDWLLPRRREIGARIRAARLHAGLTQLQLGNLIGRDHRTIHRWEYAVRIPTLQDLLLIADAVDTPLADLVR</sequence>
<dbReference type="EMBL" id="JAVRFF010000012">
    <property type="protein sequence ID" value="MDT0473026.1"/>
    <property type="molecule type" value="Genomic_DNA"/>
</dbReference>
<dbReference type="CDD" id="cd00093">
    <property type="entry name" value="HTH_XRE"/>
    <property type="match status" value="1"/>
</dbReference>
<evidence type="ECO:0000313" key="3">
    <source>
        <dbReference type="Proteomes" id="UP001180489"/>
    </source>
</evidence>
<dbReference type="Proteomes" id="UP001180489">
    <property type="component" value="Unassembled WGS sequence"/>
</dbReference>
<evidence type="ECO:0000259" key="1">
    <source>
        <dbReference type="PROSITE" id="PS50943"/>
    </source>
</evidence>
<reference evidence="2" key="1">
    <citation type="submission" date="2024-05" db="EMBL/GenBank/DDBJ databases">
        <title>30 novel species of actinomycetes from the DSMZ collection.</title>
        <authorList>
            <person name="Nouioui I."/>
        </authorList>
    </citation>
    <scope>NUCLEOTIDE SEQUENCE</scope>
    <source>
        <strain evidence="2">DSM 41014</strain>
    </source>
</reference>
<feature type="domain" description="HTH cro/C1-type" evidence="1">
    <location>
        <begin position="21"/>
        <end position="75"/>
    </location>
</feature>
<evidence type="ECO:0000313" key="2">
    <source>
        <dbReference type="EMBL" id="MDT0473026.1"/>
    </source>
</evidence>
<dbReference type="Pfam" id="PF13560">
    <property type="entry name" value="HTH_31"/>
    <property type="match status" value="1"/>
</dbReference>
<accession>A0ABU2UJ58</accession>
<keyword evidence="3" id="KW-1185">Reference proteome</keyword>
<dbReference type="InterPro" id="IPR001387">
    <property type="entry name" value="Cro/C1-type_HTH"/>
</dbReference>
<organism evidence="2 3">
    <name type="scientific">Streptomyces hintoniae</name>
    <dbReference type="NCBI Taxonomy" id="3075521"/>
    <lineage>
        <taxon>Bacteria</taxon>
        <taxon>Bacillati</taxon>
        <taxon>Actinomycetota</taxon>
        <taxon>Actinomycetes</taxon>
        <taxon>Kitasatosporales</taxon>
        <taxon>Streptomycetaceae</taxon>
        <taxon>Streptomyces</taxon>
    </lineage>
</organism>
<protein>
    <submittedName>
        <fullName evidence="2">Helix-turn-helix transcriptional regulator</fullName>
    </submittedName>
</protein>
<gene>
    <name evidence="2" type="ORF">RM863_12915</name>
</gene>
<comment type="caution">
    <text evidence="2">The sequence shown here is derived from an EMBL/GenBank/DDBJ whole genome shotgun (WGS) entry which is preliminary data.</text>
</comment>
<dbReference type="PROSITE" id="PS50943">
    <property type="entry name" value="HTH_CROC1"/>
    <property type="match status" value="1"/>
</dbReference>
<dbReference type="SMART" id="SM00530">
    <property type="entry name" value="HTH_XRE"/>
    <property type="match status" value="1"/>
</dbReference>
<dbReference type="Gene3D" id="1.10.260.40">
    <property type="entry name" value="lambda repressor-like DNA-binding domains"/>
    <property type="match status" value="1"/>
</dbReference>
<dbReference type="SUPFAM" id="SSF47413">
    <property type="entry name" value="lambda repressor-like DNA-binding domains"/>
    <property type="match status" value="1"/>
</dbReference>